<evidence type="ECO:0008006" key="2">
    <source>
        <dbReference type="Google" id="ProtNLM"/>
    </source>
</evidence>
<dbReference type="Pfam" id="PF07394">
    <property type="entry name" value="DUF1501"/>
    <property type="match status" value="1"/>
</dbReference>
<reference evidence="1" key="1">
    <citation type="submission" date="2018-05" db="EMBL/GenBank/DDBJ databases">
        <authorList>
            <person name="Lanie J.A."/>
            <person name="Ng W.-L."/>
            <person name="Kazmierczak K.M."/>
            <person name="Andrzejewski T.M."/>
            <person name="Davidsen T.M."/>
            <person name="Wayne K.J."/>
            <person name="Tettelin H."/>
            <person name="Glass J.I."/>
            <person name="Rusch D."/>
            <person name="Podicherti R."/>
            <person name="Tsui H.-C.T."/>
            <person name="Winkler M.E."/>
        </authorList>
    </citation>
    <scope>NUCLEOTIDE SEQUENCE</scope>
</reference>
<sequence>MLGTLGGAVGFGSLLQPSIAAEIKKQQKQVCLIWLDGGISQYESWHPLPESKFAGPFRSIKTSIPGVHFSELVPETAKIAHKISIIRSMETKDPNHSSGVPRIQRGDPIDRGVTYPYLGSAVAKLLGPANPELPPYLWIKPGNGGFLAKEAGFLGARYGTLALGDGKPPVHIHRPDGVSAEVDAARNALRLKANERFKAYRGASEIDAYETSYAMARQLMARKDIFDDSKLDAKDKERYGTHPLGRHILQARRLLEAGVRFIKVNSYHWDTHGDN</sequence>
<dbReference type="InterPro" id="IPR010869">
    <property type="entry name" value="DUF1501"/>
</dbReference>
<dbReference type="EMBL" id="UINC01037858">
    <property type="protein sequence ID" value="SVB33991.1"/>
    <property type="molecule type" value="Genomic_DNA"/>
</dbReference>
<accession>A0A382D8I2</accession>
<organism evidence="1">
    <name type="scientific">marine metagenome</name>
    <dbReference type="NCBI Taxonomy" id="408172"/>
    <lineage>
        <taxon>unclassified sequences</taxon>
        <taxon>metagenomes</taxon>
        <taxon>ecological metagenomes</taxon>
    </lineage>
</organism>
<protein>
    <recommendedName>
        <fullName evidence="2">DUF1501 domain-containing protein</fullName>
    </recommendedName>
</protein>
<name>A0A382D8I2_9ZZZZ</name>
<proteinExistence type="predicted"/>
<feature type="non-terminal residue" evidence="1">
    <location>
        <position position="275"/>
    </location>
</feature>
<gene>
    <name evidence="1" type="ORF">METZ01_LOCUS186845</name>
</gene>
<dbReference type="AlphaFoldDB" id="A0A382D8I2"/>
<evidence type="ECO:0000313" key="1">
    <source>
        <dbReference type="EMBL" id="SVB33991.1"/>
    </source>
</evidence>